<dbReference type="OrthoDB" id="4419870at2759"/>
<evidence type="ECO:0000313" key="2">
    <source>
        <dbReference type="Proteomes" id="UP001140560"/>
    </source>
</evidence>
<keyword evidence="2" id="KW-1185">Reference proteome</keyword>
<reference evidence="1" key="1">
    <citation type="submission" date="2022-10" db="EMBL/GenBank/DDBJ databases">
        <title>Tapping the CABI collections for fungal endophytes: first genome assemblies for Collariella, Neodidymelliopsis, Ascochyta clinopodiicola, Didymella pomorum, Didymosphaeria variabile, Neocosmospora piperis and Neocucurbitaria cava.</title>
        <authorList>
            <person name="Hill R."/>
        </authorList>
    </citation>
    <scope>NUCLEOTIDE SEQUENCE</scope>
    <source>
        <strain evidence="1">IMI 356814</strain>
    </source>
</reference>
<gene>
    <name evidence="1" type="ORF">N0V83_003613</name>
</gene>
<name>A0A9W9CNN0_9PLEO</name>
<dbReference type="EMBL" id="JAPEUY010000005">
    <property type="protein sequence ID" value="KAJ4373319.1"/>
    <property type="molecule type" value="Genomic_DNA"/>
</dbReference>
<accession>A0A9W9CNN0</accession>
<proteinExistence type="predicted"/>
<dbReference type="Proteomes" id="UP001140560">
    <property type="component" value="Unassembled WGS sequence"/>
</dbReference>
<comment type="caution">
    <text evidence="1">The sequence shown here is derived from an EMBL/GenBank/DDBJ whole genome shotgun (WGS) entry which is preliminary data.</text>
</comment>
<organism evidence="1 2">
    <name type="scientific">Neocucurbitaria cava</name>
    <dbReference type="NCBI Taxonomy" id="798079"/>
    <lineage>
        <taxon>Eukaryota</taxon>
        <taxon>Fungi</taxon>
        <taxon>Dikarya</taxon>
        <taxon>Ascomycota</taxon>
        <taxon>Pezizomycotina</taxon>
        <taxon>Dothideomycetes</taxon>
        <taxon>Pleosporomycetidae</taxon>
        <taxon>Pleosporales</taxon>
        <taxon>Pleosporineae</taxon>
        <taxon>Cucurbitariaceae</taxon>
        <taxon>Neocucurbitaria</taxon>
    </lineage>
</organism>
<evidence type="ECO:0000313" key="1">
    <source>
        <dbReference type="EMBL" id="KAJ4373319.1"/>
    </source>
</evidence>
<sequence>MCFRCERRDHFRGECAEKICYGNPRFDKLPTTLEEAVVQRDAWVTRYVIMFDMIKGRVPEEAAGPLRAGAPHLPFDERPETLDEAIRSREVSKAHCMAMFNTIQSHGFKAELDPRIRWDIDPASHAIDTYAQSIEEGITNMNLRQLSVSMSRIHDHIEALGWMQGKSLYWRYTLALLLMHQTSYWVIQLSIYPDENREEIAALKEVNLALDKQLEGILREGQKYLPLNQARITLNASQAEEFYPRCWEFLEAQQFSWEL</sequence>
<dbReference type="AlphaFoldDB" id="A0A9W9CNN0"/>
<protein>
    <submittedName>
        <fullName evidence="1">Uncharacterized protein</fullName>
    </submittedName>
</protein>